<sequence length="438" mass="47979">MSRLESPLRIGDVRVPNRLYRSPLLECAGNGPEAVDRLVAELEPAAASGAGLVCQGATIVRGEGGCAAPGMTRVHDPDFVSRLSRLTDAIHRHGGRIAVQLEHGGLRSMETWHAGYREDHPDLRQLAVSEPPRLLRAMAATGFLDYDAHVLSTEEVYELAADFGRSAKWCADAGYDVIHLAGANMGLVHQFLSPFYNRRDDEFRDGVRFLEVVHDEIRSRAGDVPVMTKVPAEMAAPPVVRRRLSADDVAGICARLADYGYDALVPVNGSVFWDASIVKGNYPDRAWRDDRFEAGYAEAFGGRLRARLVALGNWLESKAYDFEPAWNADLCRRVRRTVDVPVLCEGGIRGRAEMDRLLGDACDAVGLGRPFYAEPRLPARLLDGDPKTRVVCRNCNNCAVPQATGADGVCRTPDVLRRAGELRRAGAYDREDAEADGS</sequence>
<dbReference type="RefSeq" id="WP_089805886.1">
    <property type="nucleotide sequence ID" value="NZ_FOYT01000001.1"/>
</dbReference>
<evidence type="ECO:0000259" key="3">
    <source>
        <dbReference type="Pfam" id="PF00724"/>
    </source>
</evidence>
<dbReference type="InterPro" id="IPR013785">
    <property type="entry name" value="Aldolase_TIM"/>
</dbReference>
<evidence type="ECO:0000313" key="4">
    <source>
        <dbReference type="EMBL" id="SFR43587.1"/>
    </source>
</evidence>
<dbReference type="STRING" id="553469.SAMN04487947_1413"/>
<dbReference type="Pfam" id="PF00724">
    <property type="entry name" value="Oxidored_FMN"/>
    <property type="match status" value="1"/>
</dbReference>
<reference evidence="5" key="1">
    <citation type="submission" date="2016-10" db="EMBL/GenBank/DDBJ databases">
        <authorList>
            <person name="Varghese N."/>
            <person name="Submissions S."/>
        </authorList>
    </citation>
    <scope>NUCLEOTIDE SEQUENCE [LARGE SCALE GENOMIC DNA]</scope>
    <source>
        <strain evidence="5">CGMCC 1.7736</strain>
    </source>
</reference>
<dbReference type="OrthoDB" id="24876at2157"/>
<dbReference type="InterPro" id="IPR051799">
    <property type="entry name" value="NADH_flavin_oxidoreductase"/>
</dbReference>
<name>A0A1I6GNF3_9EURY</name>
<dbReference type="EMBL" id="FOYT01000001">
    <property type="protein sequence ID" value="SFR43587.1"/>
    <property type="molecule type" value="Genomic_DNA"/>
</dbReference>
<keyword evidence="5" id="KW-1185">Reference proteome</keyword>
<dbReference type="Gene3D" id="3.20.20.70">
    <property type="entry name" value="Aldolase class I"/>
    <property type="match status" value="1"/>
</dbReference>
<dbReference type="PANTHER" id="PTHR43656">
    <property type="entry name" value="BINDING OXIDOREDUCTASE, PUTATIVE (AFU_ORTHOLOGUE AFUA_2G08260)-RELATED"/>
    <property type="match status" value="1"/>
</dbReference>
<accession>A0A1I6GNF3</accession>
<proteinExistence type="predicted"/>
<dbReference type="GO" id="GO:0016491">
    <property type="term" value="F:oxidoreductase activity"/>
    <property type="evidence" value="ECO:0007669"/>
    <property type="project" value="UniProtKB-KW"/>
</dbReference>
<dbReference type="SUPFAM" id="SSF51395">
    <property type="entry name" value="FMN-linked oxidoreductases"/>
    <property type="match status" value="1"/>
</dbReference>
<keyword evidence="1" id="KW-0285">Flavoprotein</keyword>
<gene>
    <name evidence="4" type="ORF">SAMN04487947_1413</name>
</gene>
<dbReference type="AlphaFoldDB" id="A0A1I6GNF3"/>
<evidence type="ECO:0000256" key="1">
    <source>
        <dbReference type="ARBA" id="ARBA00022630"/>
    </source>
</evidence>
<evidence type="ECO:0000313" key="5">
    <source>
        <dbReference type="Proteomes" id="UP000198531"/>
    </source>
</evidence>
<feature type="domain" description="NADH:flavin oxidoreductase/NADH oxidase N-terminal" evidence="3">
    <location>
        <begin position="6"/>
        <end position="229"/>
    </location>
</feature>
<dbReference type="Proteomes" id="UP000198531">
    <property type="component" value="Unassembled WGS sequence"/>
</dbReference>
<dbReference type="InterPro" id="IPR001155">
    <property type="entry name" value="OxRdtase_FMN_N"/>
</dbReference>
<evidence type="ECO:0000256" key="2">
    <source>
        <dbReference type="ARBA" id="ARBA00023002"/>
    </source>
</evidence>
<dbReference type="PANTHER" id="PTHR43656:SF2">
    <property type="entry name" value="BINDING OXIDOREDUCTASE, PUTATIVE (AFU_ORTHOLOGUE AFUA_2G08260)-RELATED"/>
    <property type="match status" value="1"/>
</dbReference>
<protein>
    <submittedName>
        <fullName evidence="4">2,4-dienoyl-CoA reductase</fullName>
    </submittedName>
</protein>
<dbReference type="GO" id="GO:0010181">
    <property type="term" value="F:FMN binding"/>
    <property type="evidence" value="ECO:0007669"/>
    <property type="project" value="InterPro"/>
</dbReference>
<organism evidence="4 5">
    <name type="scientific">Halogeometricum rufum</name>
    <dbReference type="NCBI Taxonomy" id="553469"/>
    <lineage>
        <taxon>Archaea</taxon>
        <taxon>Methanobacteriati</taxon>
        <taxon>Methanobacteriota</taxon>
        <taxon>Stenosarchaea group</taxon>
        <taxon>Halobacteria</taxon>
        <taxon>Halobacteriales</taxon>
        <taxon>Haloferacaceae</taxon>
        <taxon>Halogeometricum</taxon>
    </lineage>
</organism>
<keyword evidence="2" id="KW-0560">Oxidoreductase</keyword>